<evidence type="ECO:0000313" key="3">
    <source>
        <dbReference type="EMBL" id="OGG26379.1"/>
    </source>
</evidence>
<keyword evidence="2" id="KW-0812">Transmembrane</keyword>
<dbReference type="Proteomes" id="UP000176609">
    <property type="component" value="Unassembled WGS sequence"/>
</dbReference>
<comment type="caution">
    <text evidence="3">The sequence shown here is derived from an EMBL/GenBank/DDBJ whole genome shotgun (WGS) entry which is preliminary data.</text>
</comment>
<name>A0A1F6ANX2_9BACT</name>
<evidence type="ECO:0000256" key="2">
    <source>
        <dbReference type="SAM" id="Phobius"/>
    </source>
</evidence>
<dbReference type="InterPro" id="IPR027981">
    <property type="entry name" value="DUF4446"/>
</dbReference>
<keyword evidence="2" id="KW-0472">Membrane</keyword>
<sequence length="160" mass="18564">MDQPVIYILLGFLVWLIVLSYYYYRSSQHYQRLVQGSNRQSLSEVLDKIIDDLKKNNQNIEELEKKIKNLSQESVFYIQKVGLLRFNPFSDTGGDQSFILTILDSQDTGIVLTSLHSRGITRWYAKKVKQGVGVDHELSEEEKLAIKKTILIKNKKELQV</sequence>
<protein>
    <recommendedName>
        <fullName evidence="5">DUF4446 domain-containing protein</fullName>
    </recommendedName>
</protein>
<gene>
    <name evidence="3" type="ORF">A2960_03555</name>
</gene>
<dbReference type="EMBL" id="MFJR01000010">
    <property type="protein sequence ID" value="OGG26379.1"/>
    <property type="molecule type" value="Genomic_DNA"/>
</dbReference>
<evidence type="ECO:0000256" key="1">
    <source>
        <dbReference type="SAM" id="Coils"/>
    </source>
</evidence>
<feature type="coiled-coil region" evidence="1">
    <location>
        <begin position="43"/>
        <end position="80"/>
    </location>
</feature>
<proteinExistence type="predicted"/>
<dbReference type="AlphaFoldDB" id="A0A1F6ANX2"/>
<evidence type="ECO:0000313" key="4">
    <source>
        <dbReference type="Proteomes" id="UP000176609"/>
    </source>
</evidence>
<keyword evidence="2" id="KW-1133">Transmembrane helix</keyword>
<dbReference type="Pfam" id="PF14584">
    <property type="entry name" value="DUF4446"/>
    <property type="match status" value="1"/>
</dbReference>
<accession>A0A1F6ANX2</accession>
<reference evidence="3 4" key="1">
    <citation type="journal article" date="2016" name="Nat. Commun.">
        <title>Thousands of microbial genomes shed light on interconnected biogeochemical processes in an aquifer system.</title>
        <authorList>
            <person name="Anantharaman K."/>
            <person name="Brown C.T."/>
            <person name="Hug L.A."/>
            <person name="Sharon I."/>
            <person name="Castelle C.J."/>
            <person name="Probst A.J."/>
            <person name="Thomas B.C."/>
            <person name="Singh A."/>
            <person name="Wilkins M.J."/>
            <person name="Karaoz U."/>
            <person name="Brodie E.L."/>
            <person name="Williams K.H."/>
            <person name="Hubbard S.S."/>
            <person name="Banfield J.F."/>
        </authorList>
    </citation>
    <scope>NUCLEOTIDE SEQUENCE [LARGE SCALE GENOMIC DNA]</scope>
</reference>
<keyword evidence="1" id="KW-0175">Coiled coil</keyword>
<feature type="transmembrane region" description="Helical" evidence="2">
    <location>
        <begin position="6"/>
        <end position="24"/>
    </location>
</feature>
<evidence type="ECO:0008006" key="5">
    <source>
        <dbReference type="Google" id="ProtNLM"/>
    </source>
</evidence>
<organism evidence="3 4">
    <name type="scientific">Candidatus Gottesmanbacteria bacterium RIFCSPLOWO2_01_FULL_39_12b</name>
    <dbReference type="NCBI Taxonomy" id="1798388"/>
    <lineage>
        <taxon>Bacteria</taxon>
        <taxon>Candidatus Gottesmaniibacteriota</taxon>
    </lineage>
</organism>